<dbReference type="InterPro" id="IPR036650">
    <property type="entry name" value="CAT_RNA-bd_dom_sf"/>
</dbReference>
<comment type="caution">
    <text evidence="5">The sequence shown here is derived from an EMBL/GenBank/DDBJ whole genome shotgun (WGS) entry which is preliminary data.</text>
</comment>
<accession>A0A645CV02</accession>
<dbReference type="SUPFAM" id="SSF63520">
    <property type="entry name" value="PTS-regulatory domain, PRD"/>
    <property type="match status" value="2"/>
</dbReference>
<dbReference type="Pfam" id="PF00874">
    <property type="entry name" value="PRD"/>
    <property type="match status" value="2"/>
</dbReference>
<dbReference type="GO" id="GO:0006355">
    <property type="term" value="P:regulation of DNA-templated transcription"/>
    <property type="evidence" value="ECO:0007669"/>
    <property type="project" value="InterPro"/>
</dbReference>
<dbReference type="PROSITE" id="PS51372">
    <property type="entry name" value="PRD_2"/>
    <property type="match status" value="2"/>
</dbReference>
<dbReference type="InterPro" id="IPR004341">
    <property type="entry name" value="CAT_RNA-bd_dom"/>
</dbReference>
<dbReference type="Gene3D" id="1.10.1790.10">
    <property type="entry name" value="PRD domain"/>
    <property type="match status" value="2"/>
</dbReference>
<proteinExistence type="predicted"/>
<evidence type="ECO:0000256" key="2">
    <source>
        <dbReference type="ARBA" id="ARBA00023015"/>
    </source>
</evidence>
<dbReference type="InterPro" id="IPR011608">
    <property type="entry name" value="PRD"/>
</dbReference>
<dbReference type="Pfam" id="PF03123">
    <property type="entry name" value="CAT_RBD"/>
    <property type="match status" value="1"/>
</dbReference>
<keyword evidence="1" id="KW-0677">Repeat</keyword>
<protein>
    <submittedName>
        <fullName evidence="5">Transcription antiterminator LicT</fullName>
    </submittedName>
</protein>
<dbReference type="InterPro" id="IPR050661">
    <property type="entry name" value="BglG_antiterminators"/>
</dbReference>
<evidence type="ECO:0000313" key="5">
    <source>
        <dbReference type="EMBL" id="MPM80966.1"/>
    </source>
</evidence>
<dbReference type="Gene3D" id="2.30.24.10">
    <property type="entry name" value="CAT RNA-binding domain"/>
    <property type="match status" value="1"/>
</dbReference>
<keyword evidence="2" id="KW-0805">Transcription regulation</keyword>
<dbReference type="InterPro" id="IPR036634">
    <property type="entry name" value="PRD_sf"/>
</dbReference>
<dbReference type="PANTHER" id="PTHR30185:SF18">
    <property type="entry name" value="TRANSCRIPTIONAL REGULATOR MTLR"/>
    <property type="match status" value="1"/>
</dbReference>
<reference evidence="5" key="1">
    <citation type="submission" date="2019-08" db="EMBL/GenBank/DDBJ databases">
        <authorList>
            <person name="Kucharzyk K."/>
            <person name="Murdoch R.W."/>
            <person name="Higgins S."/>
            <person name="Loffler F."/>
        </authorList>
    </citation>
    <scope>NUCLEOTIDE SEQUENCE</scope>
</reference>
<dbReference type="AlphaFoldDB" id="A0A645CV02"/>
<dbReference type="SUPFAM" id="SSF50151">
    <property type="entry name" value="SacY-like RNA-binding domain"/>
    <property type="match status" value="1"/>
</dbReference>
<dbReference type="SMART" id="SM01061">
    <property type="entry name" value="CAT_RBD"/>
    <property type="match status" value="1"/>
</dbReference>
<keyword evidence="3" id="KW-0804">Transcription</keyword>
<dbReference type="PANTHER" id="PTHR30185">
    <property type="entry name" value="CRYPTIC BETA-GLUCOSIDE BGL OPERON ANTITERMINATOR"/>
    <property type="match status" value="1"/>
</dbReference>
<dbReference type="EMBL" id="VSSQ01030434">
    <property type="protein sequence ID" value="MPM80966.1"/>
    <property type="molecule type" value="Genomic_DNA"/>
</dbReference>
<feature type="domain" description="PRD" evidence="4">
    <location>
        <begin position="185"/>
        <end position="293"/>
    </location>
</feature>
<gene>
    <name evidence="5" type="primary">licT_9</name>
    <name evidence="5" type="ORF">SDC9_128017</name>
</gene>
<evidence type="ECO:0000256" key="1">
    <source>
        <dbReference type="ARBA" id="ARBA00022737"/>
    </source>
</evidence>
<feature type="domain" description="PRD" evidence="4">
    <location>
        <begin position="79"/>
        <end position="184"/>
    </location>
</feature>
<dbReference type="GO" id="GO:0003723">
    <property type="term" value="F:RNA binding"/>
    <property type="evidence" value="ECO:0007669"/>
    <property type="project" value="InterPro"/>
</dbReference>
<name>A0A645CV02_9ZZZZ</name>
<sequence>MGKNKEGEYDWELIITFIMDVIKKINNNVAVCRDANGKELVAFGKGIGFPKLPYELTDLSQITMTFYQLNNHYYQLLAEIPQHILDISAEIVKTAQIQLNNNLNPNMVFNLADHIHFAITRMQKYKDMKLVFSYDIEQLYPKETELAKYAVKLIQKTMHVTLPEAEITNIAMHFVNGQAEIEQAENAPNIDRLIDSVANLIEDAFAVKLDKTEFSYNRFVMHLRYYIKRIQDEEQFMDSNENLFHTMKESMSKVYECAATIAKLIYRELGIESTDDELMYLMIHINRIIKNTQ</sequence>
<organism evidence="5">
    <name type="scientific">bioreactor metagenome</name>
    <dbReference type="NCBI Taxonomy" id="1076179"/>
    <lineage>
        <taxon>unclassified sequences</taxon>
        <taxon>metagenomes</taxon>
        <taxon>ecological metagenomes</taxon>
    </lineage>
</organism>
<evidence type="ECO:0000256" key="3">
    <source>
        <dbReference type="ARBA" id="ARBA00023163"/>
    </source>
</evidence>
<evidence type="ECO:0000259" key="4">
    <source>
        <dbReference type="PROSITE" id="PS51372"/>
    </source>
</evidence>